<dbReference type="Proteomes" id="UP001144323">
    <property type="component" value="Unassembled WGS sequence"/>
</dbReference>
<dbReference type="EMBL" id="BSEC01000001">
    <property type="protein sequence ID" value="GLI94495.1"/>
    <property type="molecule type" value="Genomic_DNA"/>
</dbReference>
<organism evidence="1 2">
    <name type="scientific">Methylocystis echinoides</name>
    <dbReference type="NCBI Taxonomy" id="29468"/>
    <lineage>
        <taxon>Bacteria</taxon>
        <taxon>Pseudomonadati</taxon>
        <taxon>Pseudomonadota</taxon>
        <taxon>Alphaproteobacteria</taxon>
        <taxon>Hyphomicrobiales</taxon>
        <taxon>Methylocystaceae</taxon>
        <taxon>Methylocystis</taxon>
    </lineage>
</organism>
<dbReference type="RefSeq" id="WP_281804542.1">
    <property type="nucleotide sequence ID" value="NZ_BSEC01000001.1"/>
</dbReference>
<evidence type="ECO:0000313" key="2">
    <source>
        <dbReference type="Proteomes" id="UP001144323"/>
    </source>
</evidence>
<keyword evidence="2" id="KW-1185">Reference proteome</keyword>
<name>A0A9W6GX33_9HYPH</name>
<proteinExistence type="predicted"/>
<reference evidence="1" key="1">
    <citation type="journal article" date="2023" name="Int. J. Syst. Evol. Microbiol.">
        <title>Methylocystis iwaonis sp. nov., a type II methane-oxidizing bacterium from surface soil of a rice paddy field in Japan, and emended description of the genus Methylocystis (ex Whittenbury et al. 1970) Bowman et al. 1993.</title>
        <authorList>
            <person name="Kaise H."/>
            <person name="Sawadogo J.B."/>
            <person name="Alam M.S."/>
            <person name="Ueno C."/>
            <person name="Dianou D."/>
            <person name="Shinjo R."/>
            <person name="Asakawa S."/>
        </authorList>
    </citation>
    <scope>NUCLEOTIDE SEQUENCE</scope>
    <source>
        <strain evidence="1">LMG27198</strain>
    </source>
</reference>
<sequence>MGEKSFAAPASFRAGATHVKKGAGMNTANLQLEGLYVVLSALLISLREKGVFENGELELLLSQTEERLATDPSRTTQLRDANVEAICFPARYLRQALQATAGGEAASFAELATRVGQVKRER</sequence>
<gene>
    <name evidence="1" type="ORF">LMG27198_34870</name>
</gene>
<evidence type="ECO:0000313" key="1">
    <source>
        <dbReference type="EMBL" id="GLI94495.1"/>
    </source>
</evidence>
<dbReference type="AlphaFoldDB" id="A0A9W6GX33"/>
<comment type="caution">
    <text evidence="1">The sequence shown here is derived from an EMBL/GenBank/DDBJ whole genome shotgun (WGS) entry which is preliminary data.</text>
</comment>
<protein>
    <submittedName>
        <fullName evidence="1">Uncharacterized protein</fullName>
    </submittedName>
</protein>
<accession>A0A9W6GX33</accession>